<organism evidence="1 2">
    <name type="scientific">Handelsmanbacteria sp. (strain RIFCSPLOWO2_12_FULL_64_10)</name>
    <dbReference type="NCBI Taxonomy" id="1817868"/>
    <lineage>
        <taxon>Bacteria</taxon>
        <taxon>Candidatus Handelsmaniibacteriota</taxon>
    </lineage>
</organism>
<dbReference type="Proteomes" id="UP000178606">
    <property type="component" value="Unassembled WGS sequence"/>
</dbReference>
<evidence type="ECO:0000313" key="2">
    <source>
        <dbReference type="Proteomes" id="UP000178606"/>
    </source>
</evidence>
<name>A0A1F6C4D9_HANXR</name>
<proteinExistence type="predicted"/>
<dbReference type="EMBL" id="MFKF01000422">
    <property type="protein sequence ID" value="OGG43933.1"/>
    <property type="molecule type" value="Genomic_DNA"/>
</dbReference>
<accession>A0A1F6C4D9</accession>
<protein>
    <recommendedName>
        <fullName evidence="3">YhcG N-terminal domain-containing protein</fullName>
    </recommendedName>
</protein>
<gene>
    <name evidence="1" type="ORF">A3F84_18930</name>
</gene>
<evidence type="ECO:0008006" key="3">
    <source>
        <dbReference type="Google" id="ProtNLM"/>
    </source>
</evidence>
<dbReference type="AlphaFoldDB" id="A0A1F6C4D9"/>
<reference evidence="1 2" key="1">
    <citation type="journal article" date="2016" name="Nat. Commun.">
        <title>Thousands of microbial genomes shed light on interconnected biogeochemical processes in an aquifer system.</title>
        <authorList>
            <person name="Anantharaman K."/>
            <person name="Brown C.T."/>
            <person name="Hug L.A."/>
            <person name="Sharon I."/>
            <person name="Castelle C.J."/>
            <person name="Probst A.J."/>
            <person name="Thomas B.C."/>
            <person name="Singh A."/>
            <person name="Wilkins M.J."/>
            <person name="Karaoz U."/>
            <person name="Brodie E.L."/>
            <person name="Williams K.H."/>
            <person name="Hubbard S.S."/>
            <person name="Banfield J.F."/>
        </authorList>
    </citation>
    <scope>NUCLEOTIDE SEQUENCE [LARGE SCALE GENOMIC DNA]</scope>
    <source>
        <strain evidence="2">RIFCSPLOWO2_12_FULL_64_10</strain>
    </source>
</reference>
<sequence>MNSENRIVIDFSKHHHLGWTHYRILLGVEAGLKRGFYMRVSEYLTHLPPKSVLEDRLKIYSRLLEQERGKGE</sequence>
<comment type="caution">
    <text evidence="1">The sequence shown here is derived from an EMBL/GenBank/DDBJ whole genome shotgun (WGS) entry which is preliminary data.</text>
</comment>
<evidence type="ECO:0000313" key="1">
    <source>
        <dbReference type="EMBL" id="OGG43933.1"/>
    </source>
</evidence>